<feature type="transmembrane region" description="Helical" evidence="7">
    <location>
        <begin position="47"/>
        <end position="67"/>
    </location>
</feature>
<dbReference type="Pfam" id="PF07681">
    <property type="entry name" value="DoxX"/>
    <property type="match status" value="1"/>
</dbReference>
<keyword evidence="6 7" id="KW-0472">Membrane</keyword>
<keyword evidence="4 7" id="KW-0812">Transmembrane</keyword>
<proteinExistence type="inferred from homology"/>
<feature type="transmembrane region" description="Helical" evidence="7">
    <location>
        <begin position="9"/>
        <end position="27"/>
    </location>
</feature>
<evidence type="ECO:0000256" key="4">
    <source>
        <dbReference type="ARBA" id="ARBA00022692"/>
    </source>
</evidence>
<protein>
    <submittedName>
        <fullName evidence="8">DoxX family protein</fullName>
    </submittedName>
</protein>
<dbReference type="PANTHER" id="PTHR33452:SF1">
    <property type="entry name" value="INNER MEMBRANE PROTEIN YPHA-RELATED"/>
    <property type="match status" value="1"/>
</dbReference>
<keyword evidence="9" id="KW-1185">Reference proteome</keyword>
<feature type="transmembrane region" description="Helical" evidence="7">
    <location>
        <begin position="74"/>
        <end position="92"/>
    </location>
</feature>
<name>A0A934KXD0_9FLAO</name>
<evidence type="ECO:0000313" key="8">
    <source>
        <dbReference type="EMBL" id="MBJ7882618.1"/>
    </source>
</evidence>
<evidence type="ECO:0000256" key="6">
    <source>
        <dbReference type="ARBA" id="ARBA00023136"/>
    </source>
</evidence>
<dbReference type="PANTHER" id="PTHR33452">
    <property type="entry name" value="OXIDOREDUCTASE CATD-RELATED"/>
    <property type="match status" value="1"/>
</dbReference>
<dbReference type="GO" id="GO:0005886">
    <property type="term" value="C:plasma membrane"/>
    <property type="evidence" value="ECO:0007669"/>
    <property type="project" value="UniProtKB-SubCell"/>
</dbReference>
<comment type="similarity">
    <text evidence="2">Belongs to the DoxX family.</text>
</comment>
<organism evidence="8 9">
    <name type="scientific">Gelidibacter salicanalis</name>
    <dbReference type="NCBI Taxonomy" id="291193"/>
    <lineage>
        <taxon>Bacteria</taxon>
        <taxon>Pseudomonadati</taxon>
        <taxon>Bacteroidota</taxon>
        <taxon>Flavobacteriia</taxon>
        <taxon>Flavobacteriales</taxon>
        <taxon>Flavobacteriaceae</taxon>
        <taxon>Gelidibacter</taxon>
    </lineage>
</organism>
<evidence type="ECO:0000256" key="3">
    <source>
        <dbReference type="ARBA" id="ARBA00022475"/>
    </source>
</evidence>
<dbReference type="InterPro" id="IPR051907">
    <property type="entry name" value="DoxX-like_oxidoreductase"/>
</dbReference>
<evidence type="ECO:0000256" key="2">
    <source>
        <dbReference type="ARBA" id="ARBA00006679"/>
    </source>
</evidence>
<evidence type="ECO:0000313" key="9">
    <source>
        <dbReference type="Proteomes" id="UP000662373"/>
    </source>
</evidence>
<feature type="transmembrane region" description="Helical" evidence="7">
    <location>
        <begin position="104"/>
        <end position="122"/>
    </location>
</feature>
<sequence>MKNNNLNDLAFAILRVSFSGMMLTHGIPKINMLLDNASGFPDPFGIGSTPSLIMAVIGEAIAPLFVLIGFKTRIAALPVIITMAVAAFFIHINDDFGTKEKALLYLFGFITIALVGAGRYSVDGKK</sequence>
<reference evidence="8 9" key="1">
    <citation type="submission" date="2020-09" db="EMBL/GenBank/DDBJ databases">
        <title>Draft genome of Gelidibacter salicanalis PAMC21136.</title>
        <authorList>
            <person name="Park H."/>
        </authorList>
    </citation>
    <scope>NUCLEOTIDE SEQUENCE [LARGE SCALE GENOMIC DNA]</scope>
    <source>
        <strain evidence="8 9">PAMC21136</strain>
    </source>
</reference>
<keyword evidence="3" id="KW-1003">Cell membrane</keyword>
<gene>
    <name evidence="8" type="ORF">JEM65_18435</name>
</gene>
<evidence type="ECO:0000256" key="7">
    <source>
        <dbReference type="SAM" id="Phobius"/>
    </source>
</evidence>
<keyword evidence="5 7" id="KW-1133">Transmembrane helix</keyword>
<dbReference type="AlphaFoldDB" id="A0A934KXD0"/>
<dbReference type="EMBL" id="JAEHJZ010000050">
    <property type="protein sequence ID" value="MBJ7882618.1"/>
    <property type="molecule type" value="Genomic_DNA"/>
</dbReference>
<dbReference type="InterPro" id="IPR032808">
    <property type="entry name" value="DoxX"/>
</dbReference>
<comment type="subcellular location">
    <subcellularLocation>
        <location evidence="1">Cell membrane</location>
        <topology evidence="1">Multi-pass membrane protein</topology>
    </subcellularLocation>
</comment>
<evidence type="ECO:0000256" key="1">
    <source>
        <dbReference type="ARBA" id="ARBA00004651"/>
    </source>
</evidence>
<comment type="caution">
    <text evidence="8">The sequence shown here is derived from an EMBL/GenBank/DDBJ whole genome shotgun (WGS) entry which is preliminary data.</text>
</comment>
<accession>A0A934KXD0</accession>
<evidence type="ECO:0000256" key="5">
    <source>
        <dbReference type="ARBA" id="ARBA00022989"/>
    </source>
</evidence>
<dbReference type="RefSeq" id="WP_199602833.1">
    <property type="nucleotide sequence ID" value="NZ_JAEHJZ010000050.1"/>
</dbReference>
<dbReference type="Proteomes" id="UP000662373">
    <property type="component" value="Unassembled WGS sequence"/>
</dbReference>